<dbReference type="EMBL" id="KE525006">
    <property type="protein sequence ID" value="KFB40285.1"/>
    <property type="molecule type" value="Genomic_DNA"/>
</dbReference>
<dbReference type="EnsemblMetazoa" id="ASIC007769-RA">
    <property type="protein sequence ID" value="ASIC007769-PA"/>
    <property type="gene ID" value="ASIC007769"/>
</dbReference>
<proteinExistence type="predicted"/>
<accession>A0A084VQP1</accession>
<protein>
    <submittedName>
        <fullName evidence="2 3">Assimilatory nitrate reductase</fullName>
    </submittedName>
</protein>
<gene>
    <name evidence="2" type="ORF">ZHAS_00007769</name>
</gene>
<dbReference type="EMBL" id="ATLV01015282">
    <property type="status" value="NOT_ANNOTATED_CDS"/>
    <property type="molecule type" value="Genomic_DNA"/>
</dbReference>
<evidence type="ECO:0000256" key="1">
    <source>
        <dbReference type="SAM" id="MobiDB-lite"/>
    </source>
</evidence>
<feature type="region of interest" description="Disordered" evidence="1">
    <location>
        <begin position="27"/>
        <end position="131"/>
    </location>
</feature>
<dbReference type="AlphaFoldDB" id="A0A084VQP1"/>
<name>A0A084VQP1_ANOSI</name>
<reference evidence="2 4" key="1">
    <citation type="journal article" date="2014" name="BMC Genomics">
        <title>Genome sequence of Anopheles sinensis provides insight into genetics basis of mosquito competence for malaria parasites.</title>
        <authorList>
            <person name="Zhou D."/>
            <person name="Zhang D."/>
            <person name="Ding G."/>
            <person name="Shi L."/>
            <person name="Hou Q."/>
            <person name="Ye Y."/>
            <person name="Xu Y."/>
            <person name="Zhou H."/>
            <person name="Xiong C."/>
            <person name="Li S."/>
            <person name="Yu J."/>
            <person name="Hong S."/>
            <person name="Yu X."/>
            <person name="Zou P."/>
            <person name="Chen C."/>
            <person name="Chang X."/>
            <person name="Wang W."/>
            <person name="Lv Y."/>
            <person name="Sun Y."/>
            <person name="Ma L."/>
            <person name="Shen B."/>
            <person name="Zhu C."/>
        </authorList>
    </citation>
    <scope>NUCLEOTIDE SEQUENCE [LARGE SCALE GENOMIC DNA]</scope>
</reference>
<sequence length="131" mass="14651">MLMARYSLRNPLATYCHRVDLRITAPTADTDQAASDCDNPDQGEKEKILPPPPPPSPTIYRRLYDDEKSPSGWQTLRRDSASATKAWRNSIKQQQKTGVESGGCRTRSRALQPPSHHAVPPTQDVTGKQER</sequence>
<evidence type="ECO:0000313" key="4">
    <source>
        <dbReference type="Proteomes" id="UP000030765"/>
    </source>
</evidence>
<dbReference type="Proteomes" id="UP000030765">
    <property type="component" value="Unassembled WGS sequence"/>
</dbReference>
<organism evidence="2">
    <name type="scientific">Anopheles sinensis</name>
    <name type="common">Mosquito</name>
    <dbReference type="NCBI Taxonomy" id="74873"/>
    <lineage>
        <taxon>Eukaryota</taxon>
        <taxon>Metazoa</taxon>
        <taxon>Ecdysozoa</taxon>
        <taxon>Arthropoda</taxon>
        <taxon>Hexapoda</taxon>
        <taxon>Insecta</taxon>
        <taxon>Pterygota</taxon>
        <taxon>Neoptera</taxon>
        <taxon>Endopterygota</taxon>
        <taxon>Diptera</taxon>
        <taxon>Nematocera</taxon>
        <taxon>Culicoidea</taxon>
        <taxon>Culicidae</taxon>
        <taxon>Anophelinae</taxon>
        <taxon>Anopheles</taxon>
    </lineage>
</organism>
<dbReference type="VEuPathDB" id="VectorBase:ASIC007769"/>
<evidence type="ECO:0000313" key="3">
    <source>
        <dbReference type="EnsemblMetazoa" id="ASIC007769-PA"/>
    </source>
</evidence>
<keyword evidence="4" id="KW-1185">Reference proteome</keyword>
<evidence type="ECO:0000313" key="2">
    <source>
        <dbReference type="EMBL" id="KFB40285.1"/>
    </source>
</evidence>
<reference evidence="3" key="2">
    <citation type="submission" date="2020-05" db="UniProtKB">
        <authorList>
            <consortium name="EnsemblMetazoa"/>
        </authorList>
    </citation>
    <scope>IDENTIFICATION</scope>
</reference>